<keyword evidence="1" id="KW-0472">Membrane</keyword>
<organism evidence="2 3">
    <name type="scientific">Piromyces finnis</name>
    <dbReference type="NCBI Taxonomy" id="1754191"/>
    <lineage>
        <taxon>Eukaryota</taxon>
        <taxon>Fungi</taxon>
        <taxon>Fungi incertae sedis</taxon>
        <taxon>Chytridiomycota</taxon>
        <taxon>Chytridiomycota incertae sedis</taxon>
        <taxon>Neocallimastigomycetes</taxon>
        <taxon>Neocallimastigales</taxon>
        <taxon>Neocallimastigaceae</taxon>
        <taxon>Piromyces</taxon>
    </lineage>
</organism>
<dbReference type="AlphaFoldDB" id="A0A1Y1UZP1"/>
<sequence>MGEFKDIRIVDNFYQTSSFFPMPTTLIGTMDENFETSFGAYSLVFPYYIGSKEFYAMLLECRNSSNTCKNLLRHGKCTINFMPDNKKYFKGIVALGYPGDTPEQKRKTNMFTPVDGLLQKEKPEGKFPKILNEAFQVFECTWLKELDNAQNDVIKEEYNGPYHDFNGITSRFGAHFILKIEKILIKEKYCNALLNGVNKDNFPPIPTNFGYRDSIHFWESQFKKPFYENIPKKNVDIESIRYAANRADDTVKFTDEALEMIINVPRIFLNTVLKGCVKWAKENNVTLITPEEMKKINEKRNNHKSLSRKSNNNALDFCKSHLVSISSIVVFVGVAITFYINKSI</sequence>
<proteinExistence type="predicted"/>
<keyword evidence="1" id="KW-1133">Transmembrane helix</keyword>
<feature type="transmembrane region" description="Helical" evidence="1">
    <location>
        <begin position="321"/>
        <end position="340"/>
    </location>
</feature>
<reference evidence="2 3" key="2">
    <citation type="submission" date="2016-08" db="EMBL/GenBank/DDBJ databases">
        <title>Pervasive Adenine N6-methylation of Active Genes in Fungi.</title>
        <authorList>
            <consortium name="DOE Joint Genome Institute"/>
            <person name="Mondo S.J."/>
            <person name="Dannebaum R.O."/>
            <person name="Kuo R.C."/>
            <person name="Labutti K."/>
            <person name="Haridas S."/>
            <person name="Kuo A."/>
            <person name="Salamov A."/>
            <person name="Ahrendt S.R."/>
            <person name="Lipzen A."/>
            <person name="Sullivan W."/>
            <person name="Andreopoulos W.B."/>
            <person name="Clum A."/>
            <person name="Lindquist E."/>
            <person name="Daum C."/>
            <person name="Ramamoorthy G.K."/>
            <person name="Gryganskyi A."/>
            <person name="Culley D."/>
            <person name="Magnuson J.K."/>
            <person name="James T.Y."/>
            <person name="O'Malley M.A."/>
            <person name="Stajich J.E."/>
            <person name="Spatafora J.W."/>
            <person name="Visel A."/>
            <person name="Grigoriev I.V."/>
        </authorList>
    </citation>
    <scope>NUCLEOTIDE SEQUENCE [LARGE SCALE GENOMIC DNA]</scope>
    <source>
        <strain evidence="3">finn</strain>
    </source>
</reference>
<keyword evidence="3" id="KW-1185">Reference proteome</keyword>
<keyword evidence="1" id="KW-0812">Transmembrane</keyword>
<gene>
    <name evidence="2" type="ORF">BCR36DRAFT_415569</name>
</gene>
<dbReference type="SUPFAM" id="SSF50475">
    <property type="entry name" value="FMN-binding split barrel"/>
    <property type="match status" value="1"/>
</dbReference>
<dbReference type="InterPro" id="IPR012349">
    <property type="entry name" value="Split_barrel_FMN-bd"/>
</dbReference>
<evidence type="ECO:0000256" key="1">
    <source>
        <dbReference type="SAM" id="Phobius"/>
    </source>
</evidence>
<dbReference type="OrthoDB" id="2121523at2759"/>
<reference evidence="2 3" key="1">
    <citation type="submission" date="2016-08" db="EMBL/GenBank/DDBJ databases">
        <title>Genomes of anaerobic fungi encode conserved fungal cellulosomes for biomass hydrolysis.</title>
        <authorList>
            <consortium name="DOE Joint Genome Institute"/>
            <person name="Haitjema C.H."/>
            <person name="Gilmore S.P."/>
            <person name="Henske J.K."/>
            <person name="Solomon K.V."/>
            <person name="De Groot R."/>
            <person name="Kuo A."/>
            <person name="Mondo S.J."/>
            <person name="Salamov A.A."/>
            <person name="Labutti K."/>
            <person name="Zhao Z."/>
            <person name="Chiniquy J."/>
            <person name="Barry K."/>
            <person name="Brewer H.M."/>
            <person name="Purvine S.O."/>
            <person name="Wright A.T."/>
            <person name="Boxma B."/>
            <person name="Van Alen T."/>
            <person name="Hackstein J.H."/>
            <person name="Baker S.E."/>
            <person name="Grigoriev I.V."/>
            <person name="O'Malley M.A."/>
        </authorList>
    </citation>
    <scope>NUCLEOTIDE SEQUENCE [LARGE SCALE GENOMIC DNA]</scope>
    <source>
        <strain evidence="3">finn</strain>
    </source>
</reference>
<accession>A0A1Y1UZP1</accession>
<dbReference type="EMBL" id="MCFH01000053">
    <property type="protein sequence ID" value="ORX43391.1"/>
    <property type="molecule type" value="Genomic_DNA"/>
</dbReference>
<name>A0A1Y1UZP1_9FUNG</name>
<evidence type="ECO:0008006" key="4">
    <source>
        <dbReference type="Google" id="ProtNLM"/>
    </source>
</evidence>
<evidence type="ECO:0000313" key="2">
    <source>
        <dbReference type="EMBL" id="ORX43391.1"/>
    </source>
</evidence>
<comment type="caution">
    <text evidence="2">The sequence shown here is derived from an EMBL/GenBank/DDBJ whole genome shotgun (WGS) entry which is preliminary data.</text>
</comment>
<protein>
    <recommendedName>
        <fullName evidence="4">Flavin reductase like domain-containing protein</fullName>
    </recommendedName>
</protein>
<dbReference type="Gene3D" id="2.30.110.10">
    <property type="entry name" value="Electron Transport, Fmn-binding Protein, Chain A"/>
    <property type="match status" value="1"/>
</dbReference>
<evidence type="ECO:0000313" key="3">
    <source>
        <dbReference type="Proteomes" id="UP000193719"/>
    </source>
</evidence>
<dbReference type="Proteomes" id="UP000193719">
    <property type="component" value="Unassembled WGS sequence"/>
</dbReference>